<dbReference type="SUPFAM" id="SSF56672">
    <property type="entry name" value="DNA/RNA polymerases"/>
    <property type="match status" value="1"/>
</dbReference>
<proteinExistence type="predicted"/>
<dbReference type="InterPro" id="IPR043128">
    <property type="entry name" value="Rev_trsase/Diguanyl_cyclase"/>
</dbReference>
<dbReference type="Proteomes" id="UP000824469">
    <property type="component" value="Unassembled WGS sequence"/>
</dbReference>
<protein>
    <recommendedName>
        <fullName evidence="1">RNase H type-1 domain-containing protein</fullName>
    </recommendedName>
</protein>
<comment type="caution">
    <text evidence="2">The sequence shown here is derived from an EMBL/GenBank/DDBJ whole genome shotgun (WGS) entry which is preliminary data.</text>
</comment>
<evidence type="ECO:0000313" key="2">
    <source>
        <dbReference type="EMBL" id="KAH9313408.1"/>
    </source>
</evidence>
<dbReference type="Gene3D" id="3.30.420.10">
    <property type="entry name" value="Ribonuclease H-like superfamily/Ribonuclease H"/>
    <property type="match status" value="1"/>
</dbReference>
<dbReference type="GO" id="GO:0003676">
    <property type="term" value="F:nucleic acid binding"/>
    <property type="evidence" value="ECO:0007669"/>
    <property type="project" value="InterPro"/>
</dbReference>
<dbReference type="PANTHER" id="PTHR48475:SF1">
    <property type="entry name" value="RNASE H TYPE-1 DOMAIN-CONTAINING PROTEIN"/>
    <property type="match status" value="1"/>
</dbReference>
<organism evidence="2 3">
    <name type="scientific">Taxus chinensis</name>
    <name type="common">Chinese yew</name>
    <name type="synonym">Taxus wallichiana var. chinensis</name>
    <dbReference type="NCBI Taxonomy" id="29808"/>
    <lineage>
        <taxon>Eukaryota</taxon>
        <taxon>Viridiplantae</taxon>
        <taxon>Streptophyta</taxon>
        <taxon>Embryophyta</taxon>
        <taxon>Tracheophyta</taxon>
        <taxon>Spermatophyta</taxon>
        <taxon>Pinopsida</taxon>
        <taxon>Pinidae</taxon>
        <taxon>Conifers II</taxon>
        <taxon>Cupressales</taxon>
        <taxon>Taxaceae</taxon>
        <taxon>Taxus</taxon>
    </lineage>
</organism>
<dbReference type="InterPro" id="IPR012337">
    <property type="entry name" value="RNaseH-like_sf"/>
</dbReference>
<dbReference type="PANTHER" id="PTHR48475">
    <property type="entry name" value="RIBONUCLEASE H"/>
    <property type="match status" value="1"/>
</dbReference>
<dbReference type="Pfam" id="PF13456">
    <property type="entry name" value="RVT_3"/>
    <property type="match status" value="1"/>
</dbReference>
<dbReference type="GO" id="GO:0004523">
    <property type="term" value="F:RNA-DNA hybrid ribonuclease activity"/>
    <property type="evidence" value="ECO:0007669"/>
    <property type="project" value="InterPro"/>
</dbReference>
<dbReference type="InterPro" id="IPR043502">
    <property type="entry name" value="DNA/RNA_pol_sf"/>
</dbReference>
<keyword evidence="3" id="KW-1185">Reference proteome</keyword>
<sequence>MHGIEVNPAKVKDILEILPPTNICQILILQGKLQSIIHFISQLYDHCEPFHHLLKKYISFKWDDECHKAFEALKKYLLQPPVLIPPKDDQPFYLYISATNHSLGAMLAHHDEQHREQAVYYISFTLMDYETRYTHAEKLCLALVFVTTKLLHYLLNHKTFIITNIDPLHYMYAKPYQHQHATRWLMLLADLNLEFIHQNSIKGQAITDQLANAPIFGNQPSNFNFPDESIAALSLDEPTYQMTLFFDGSKCQRGGGAGVILIPLDGEPMPLSFKLNFDSTNNIAEYEALILGLQDAYALDVKSINIFGYSQLLVINQVNGIYQCHNEILQKYKHHLDIIFTTFDHYAL</sequence>
<dbReference type="AlphaFoldDB" id="A0AA38G1C4"/>
<dbReference type="OMA" id="HATRWLM"/>
<accession>A0AA38G1C4</accession>
<dbReference type="SUPFAM" id="SSF53098">
    <property type="entry name" value="Ribonuclease H-like"/>
    <property type="match status" value="1"/>
</dbReference>
<evidence type="ECO:0000259" key="1">
    <source>
        <dbReference type="PROSITE" id="PS50879"/>
    </source>
</evidence>
<dbReference type="InterPro" id="IPR036397">
    <property type="entry name" value="RNaseH_sf"/>
</dbReference>
<gene>
    <name evidence="2" type="ORF">KI387_044042</name>
</gene>
<dbReference type="EMBL" id="JAHRHJ020000006">
    <property type="protein sequence ID" value="KAH9313408.1"/>
    <property type="molecule type" value="Genomic_DNA"/>
</dbReference>
<dbReference type="InterPro" id="IPR041577">
    <property type="entry name" value="RT_RNaseH_2"/>
</dbReference>
<dbReference type="PROSITE" id="PS50879">
    <property type="entry name" value="RNASE_H_1"/>
    <property type="match status" value="1"/>
</dbReference>
<evidence type="ECO:0000313" key="3">
    <source>
        <dbReference type="Proteomes" id="UP000824469"/>
    </source>
</evidence>
<feature type="domain" description="RNase H type-1" evidence="1">
    <location>
        <begin position="238"/>
        <end position="348"/>
    </location>
</feature>
<dbReference type="InterPro" id="IPR002156">
    <property type="entry name" value="RNaseH_domain"/>
</dbReference>
<dbReference type="Pfam" id="PF17919">
    <property type="entry name" value="RT_RNaseH_2"/>
    <property type="match status" value="1"/>
</dbReference>
<dbReference type="CDD" id="cd09279">
    <property type="entry name" value="RNase_HI_like"/>
    <property type="match status" value="1"/>
</dbReference>
<name>A0AA38G1C4_TAXCH</name>
<dbReference type="Gene3D" id="3.30.70.270">
    <property type="match status" value="1"/>
</dbReference>
<reference evidence="2 3" key="1">
    <citation type="journal article" date="2021" name="Nat. Plants">
        <title>The Taxus genome provides insights into paclitaxel biosynthesis.</title>
        <authorList>
            <person name="Xiong X."/>
            <person name="Gou J."/>
            <person name="Liao Q."/>
            <person name="Li Y."/>
            <person name="Zhou Q."/>
            <person name="Bi G."/>
            <person name="Li C."/>
            <person name="Du R."/>
            <person name="Wang X."/>
            <person name="Sun T."/>
            <person name="Guo L."/>
            <person name="Liang H."/>
            <person name="Lu P."/>
            <person name="Wu Y."/>
            <person name="Zhang Z."/>
            <person name="Ro D.K."/>
            <person name="Shang Y."/>
            <person name="Huang S."/>
            <person name="Yan J."/>
        </authorList>
    </citation>
    <scope>NUCLEOTIDE SEQUENCE [LARGE SCALE GENOMIC DNA]</scope>
    <source>
        <strain evidence="2">Ta-2019</strain>
    </source>
</reference>